<evidence type="ECO:0000256" key="3">
    <source>
        <dbReference type="ARBA" id="ARBA00022955"/>
    </source>
</evidence>
<organism evidence="7 8">
    <name type="scientific">Aspergillus sydowii CBS 593.65</name>
    <dbReference type="NCBI Taxonomy" id="1036612"/>
    <lineage>
        <taxon>Eukaryota</taxon>
        <taxon>Fungi</taxon>
        <taxon>Dikarya</taxon>
        <taxon>Ascomycota</taxon>
        <taxon>Pezizomycotina</taxon>
        <taxon>Eurotiomycetes</taxon>
        <taxon>Eurotiomycetidae</taxon>
        <taxon>Eurotiales</taxon>
        <taxon>Aspergillaceae</taxon>
        <taxon>Aspergillus</taxon>
        <taxon>Aspergillus subgen. Nidulantes</taxon>
    </lineage>
</organism>
<dbReference type="SUPFAM" id="SSF51735">
    <property type="entry name" value="NAD(P)-binding Rossmann-fold domains"/>
    <property type="match status" value="1"/>
</dbReference>
<dbReference type="Proteomes" id="UP000184356">
    <property type="component" value="Unassembled WGS sequence"/>
</dbReference>
<keyword evidence="2" id="KW-0521">NADP</keyword>
<dbReference type="GO" id="GO:0000253">
    <property type="term" value="F:3-beta-hydroxysteroid 3-dehydrogenase (NADP+) activity"/>
    <property type="evidence" value="ECO:0007669"/>
    <property type="project" value="TreeGrafter"/>
</dbReference>
<dbReference type="Gene3D" id="3.40.50.720">
    <property type="entry name" value="NAD(P)-binding Rossmann-like Domain"/>
    <property type="match status" value="1"/>
</dbReference>
<proteinExistence type="inferred from homology"/>
<dbReference type="GO" id="GO:0005811">
    <property type="term" value="C:lipid droplet"/>
    <property type="evidence" value="ECO:0007669"/>
    <property type="project" value="TreeGrafter"/>
</dbReference>
<dbReference type="GO" id="GO:0005741">
    <property type="term" value="C:mitochondrial outer membrane"/>
    <property type="evidence" value="ECO:0007669"/>
    <property type="project" value="TreeGrafter"/>
</dbReference>
<evidence type="ECO:0008006" key="9">
    <source>
        <dbReference type="Google" id="ProtNLM"/>
    </source>
</evidence>
<evidence type="ECO:0000313" key="7">
    <source>
        <dbReference type="EMBL" id="OJJ59526.1"/>
    </source>
</evidence>
<keyword evidence="4" id="KW-0560">Oxidoreductase</keyword>
<evidence type="ECO:0000256" key="4">
    <source>
        <dbReference type="ARBA" id="ARBA00023002"/>
    </source>
</evidence>
<dbReference type="RefSeq" id="XP_040703332.1">
    <property type="nucleotide sequence ID" value="XM_040846752.1"/>
</dbReference>
<name>A0A1L9TJD0_9EURO</name>
<dbReference type="VEuPathDB" id="FungiDB:ASPSYDRAFT_43882"/>
<keyword evidence="1" id="KW-0444">Lipid biosynthesis</keyword>
<dbReference type="OrthoDB" id="9989144at2759"/>
<reference evidence="8" key="1">
    <citation type="journal article" date="2017" name="Genome Biol.">
        <title>Comparative genomics reveals high biological diversity and specific adaptations in the industrially and medically important fungal genus Aspergillus.</title>
        <authorList>
            <person name="de Vries R.P."/>
            <person name="Riley R."/>
            <person name="Wiebenga A."/>
            <person name="Aguilar-Osorio G."/>
            <person name="Amillis S."/>
            <person name="Uchima C.A."/>
            <person name="Anderluh G."/>
            <person name="Asadollahi M."/>
            <person name="Askin M."/>
            <person name="Barry K."/>
            <person name="Battaglia E."/>
            <person name="Bayram O."/>
            <person name="Benocci T."/>
            <person name="Braus-Stromeyer S.A."/>
            <person name="Caldana C."/>
            <person name="Canovas D."/>
            <person name="Cerqueira G.C."/>
            <person name="Chen F."/>
            <person name="Chen W."/>
            <person name="Choi C."/>
            <person name="Clum A."/>
            <person name="Dos Santos R.A."/>
            <person name="Damasio A.R."/>
            <person name="Diallinas G."/>
            <person name="Emri T."/>
            <person name="Fekete E."/>
            <person name="Flipphi M."/>
            <person name="Freyberg S."/>
            <person name="Gallo A."/>
            <person name="Gournas C."/>
            <person name="Habgood R."/>
            <person name="Hainaut M."/>
            <person name="Harispe M.L."/>
            <person name="Henrissat B."/>
            <person name="Hilden K.S."/>
            <person name="Hope R."/>
            <person name="Hossain A."/>
            <person name="Karabika E."/>
            <person name="Karaffa L."/>
            <person name="Karanyi Z."/>
            <person name="Krasevec N."/>
            <person name="Kuo A."/>
            <person name="Kusch H."/>
            <person name="LaButti K."/>
            <person name="Lagendijk E.L."/>
            <person name="Lapidus A."/>
            <person name="Levasseur A."/>
            <person name="Lindquist E."/>
            <person name="Lipzen A."/>
            <person name="Logrieco A.F."/>
            <person name="MacCabe A."/>
            <person name="Maekelae M.R."/>
            <person name="Malavazi I."/>
            <person name="Melin P."/>
            <person name="Meyer V."/>
            <person name="Mielnichuk N."/>
            <person name="Miskei M."/>
            <person name="Molnar A.P."/>
            <person name="Mule G."/>
            <person name="Ngan C.Y."/>
            <person name="Orejas M."/>
            <person name="Orosz E."/>
            <person name="Ouedraogo J.P."/>
            <person name="Overkamp K.M."/>
            <person name="Park H.-S."/>
            <person name="Perrone G."/>
            <person name="Piumi F."/>
            <person name="Punt P.J."/>
            <person name="Ram A.F."/>
            <person name="Ramon A."/>
            <person name="Rauscher S."/>
            <person name="Record E."/>
            <person name="Riano-Pachon D.M."/>
            <person name="Robert V."/>
            <person name="Roehrig J."/>
            <person name="Ruller R."/>
            <person name="Salamov A."/>
            <person name="Salih N.S."/>
            <person name="Samson R.A."/>
            <person name="Sandor E."/>
            <person name="Sanguinetti M."/>
            <person name="Schuetze T."/>
            <person name="Sepcic K."/>
            <person name="Shelest E."/>
            <person name="Sherlock G."/>
            <person name="Sophianopoulou V."/>
            <person name="Squina F.M."/>
            <person name="Sun H."/>
            <person name="Susca A."/>
            <person name="Todd R.B."/>
            <person name="Tsang A."/>
            <person name="Unkles S.E."/>
            <person name="van de Wiele N."/>
            <person name="van Rossen-Uffink D."/>
            <person name="Oliveira J.V."/>
            <person name="Vesth T.C."/>
            <person name="Visser J."/>
            <person name="Yu J.-H."/>
            <person name="Zhou M."/>
            <person name="Andersen M.R."/>
            <person name="Archer D.B."/>
            <person name="Baker S.E."/>
            <person name="Benoit I."/>
            <person name="Brakhage A.A."/>
            <person name="Braus G.H."/>
            <person name="Fischer R."/>
            <person name="Frisvad J.C."/>
            <person name="Goldman G.H."/>
            <person name="Houbraken J."/>
            <person name="Oakley B."/>
            <person name="Pocsi I."/>
            <person name="Scazzocchio C."/>
            <person name="Seiboth B."/>
            <person name="vanKuyk P.A."/>
            <person name="Wortman J."/>
            <person name="Dyer P.S."/>
            <person name="Grigoriev I.V."/>
        </authorList>
    </citation>
    <scope>NUCLEOTIDE SEQUENCE [LARGE SCALE GENOMIC DNA]</scope>
    <source>
        <strain evidence="8">CBS 593.65</strain>
    </source>
</reference>
<evidence type="ECO:0000313" key="8">
    <source>
        <dbReference type="Proteomes" id="UP000184356"/>
    </source>
</evidence>
<dbReference type="InterPro" id="IPR036291">
    <property type="entry name" value="NAD(P)-bd_dom_sf"/>
</dbReference>
<accession>A0A1L9TJD0</accession>
<evidence type="ECO:0000256" key="6">
    <source>
        <dbReference type="ARBA" id="ARBA00023593"/>
    </source>
</evidence>
<dbReference type="InterPro" id="IPR051593">
    <property type="entry name" value="Ergosterol_Biosynth_ERG27"/>
</dbReference>
<evidence type="ECO:0000256" key="5">
    <source>
        <dbReference type="ARBA" id="ARBA00023098"/>
    </source>
</evidence>
<comment type="similarity">
    <text evidence="6">Belongs to the short-chain dehydrogenases/reductases (SDR) family. ERG27 subfamily.</text>
</comment>
<dbReference type="EMBL" id="KV878585">
    <property type="protein sequence ID" value="OJJ59526.1"/>
    <property type="molecule type" value="Genomic_DNA"/>
</dbReference>
<keyword evidence="5" id="KW-0443">Lipid metabolism</keyword>
<evidence type="ECO:0000256" key="2">
    <source>
        <dbReference type="ARBA" id="ARBA00022857"/>
    </source>
</evidence>
<sequence length="443" mass="48651">MPASGVADVEDQVFVLVTGANSGLGFSTCCRLADEFLASRQNDHRSLTVIFTTRSTRKGSDTLRSLQTHLRGSVKEPSAAARVTFVPENADLCNLLSVRALSRRLNKTFPKLDAIVLNAGIGGWTGLNWPLAIWSVLTDLVHAVSWPSYKVAPTGVLTDNQTTTLTDREPRLGNVFCANVFGHYMLAHNVMPLLHRSGSPYGPGRVIWVSSVEAATHLLDADDMQGLRSSTPYEVSKSLTDVLSLTSERPSTAPWVKSFYSTSDTSGTEQTNSPHRPNTYVSHPGVCSTSILPLPAILIYAMVTVTWLARMLGSPWHSLSTYRGACAPVWLALSPQSDLDAAEAPYYSHGGGRAKWGSSTARIGACFPASTEVEGWGYGGVVGPAIVDEDRSRRRKRGTTDLTSEQKEHFEDLGRRCWQQMEELRKEWDELLDLEEKQIRIQE</sequence>
<dbReference type="STRING" id="1036612.A0A1L9TJD0"/>
<dbReference type="PANTHER" id="PTHR43647">
    <property type="entry name" value="DEHYDROGENASE"/>
    <property type="match status" value="1"/>
</dbReference>
<dbReference type="FunFam" id="3.40.50.720:FF:000524">
    <property type="entry name" value="3-ketosteroid reductase"/>
    <property type="match status" value="1"/>
</dbReference>
<dbReference type="GeneID" id="63762825"/>
<dbReference type="GO" id="GO:0005789">
    <property type="term" value="C:endoplasmic reticulum membrane"/>
    <property type="evidence" value="ECO:0007669"/>
    <property type="project" value="TreeGrafter"/>
</dbReference>
<dbReference type="PANTHER" id="PTHR43647:SF1">
    <property type="entry name" value="3-KETO-STEROID REDUCTASE ERG27"/>
    <property type="match status" value="1"/>
</dbReference>
<evidence type="ECO:0000256" key="1">
    <source>
        <dbReference type="ARBA" id="ARBA00022516"/>
    </source>
</evidence>
<keyword evidence="3" id="KW-0752">Steroid biosynthesis</keyword>
<keyword evidence="8" id="KW-1185">Reference proteome</keyword>
<gene>
    <name evidence="7" type="ORF">ASPSYDRAFT_43882</name>
</gene>
<dbReference type="GO" id="GO:0006696">
    <property type="term" value="P:ergosterol biosynthetic process"/>
    <property type="evidence" value="ECO:0007669"/>
    <property type="project" value="TreeGrafter"/>
</dbReference>
<protein>
    <recommendedName>
        <fullName evidence="9">3-ketosteroid reductase</fullName>
    </recommendedName>
</protein>
<dbReference type="AlphaFoldDB" id="A0A1L9TJD0"/>